<keyword evidence="2" id="KW-0378">Hydrolase</keyword>
<dbReference type="Gene3D" id="3.40.50.1580">
    <property type="entry name" value="Nucleoside phosphorylase domain"/>
    <property type="match status" value="1"/>
</dbReference>
<feature type="domain" description="Nucleoside phosphorylase" evidence="1">
    <location>
        <begin position="12"/>
        <end position="82"/>
    </location>
</feature>
<name>A0A396I4Y5_MEDTR</name>
<dbReference type="EMBL" id="PSQE01000004">
    <property type="protein sequence ID" value="RHN59828.1"/>
    <property type="molecule type" value="Genomic_DNA"/>
</dbReference>
<dbReference type="Pfam" id="PF01048">
    <property type="entry name" value="PNP_UDP_1"/>
    <property type="match status" value="1"/>
</dbReference>
<dbReference type="PANTHER" id="PTHR46994">
    <property type="entry name" value="5'-METHYLTHIOADENOSINE/S-ADENOSYLHOMOCYSTEINE NUCLEOSIDASE 1"/>
    <property type="match status" value="1"/>
</dbReference>
<dbReference type="InterPro" id="IPR000845">
    <property type="entry name" value="Nucleoside_phosphorylase_d"/>
</dbReference>
<accession>A0A396I4Y5</accession>
<dbReference type="GO" id="GO:0019509">
    <property type="term" value="P:L-methionine salvage from methylthioadenosine"/>
    <property type="evidence" value="ECO:0007669"/>
    <property type="project" value="InterPro"/>
</dbReference>
<dbReference type="InterPro" id="IPR044580">
    <property type="entry name" value="MTAN"/>
</dbReference>
<dbReference type="AlphaFoldDB" id="A0A396I4Y5"/>
<evidence type="ECO:0000259" key="1">
    <source>
        <dbReference type="Pfam" id="PF01048"/>
    </source>
</evidence>
<dbReference type="Gramene" id="rna21988">
    <property type="protein sequence ID" value="RHN59828.1"/>
    <property type="gene ID" value="gene21988"/>
</dbReference>
<dbReference type="PANTHER" id="PTHR46994:SF1">
    <property type="entry name" value="5'-METHYLTHIOADENOSINE NUCLEOSIDASE"/>
    <property type="match status" value="1"/>
</dbReference>
<dbReference type="SUPFAM" id="SSF53167">
    <property type="entry name" value="Purine and uridine phosphorylases"/>
    <property type="match status" value="1"/>
</dbReference>
<reference evidence="2" key="1">
    <citation type="journal article" date="2018" name="Nat. Plants">
        <title>Whole-genome landscape of Medicago truncatula symbiotic genes.</title>
        <authorList>
            <person name="Pecrix Y."/>
            <person name="Gamas P."/>
            <person name="Carrere S."/>
        </authorList>
    </citation>
    <scope>NUCLEOTIDE SEQUENCE</scope>
    <source>
        <tissue evidence="2">Leaves</tissue>
    </source>
</reference>
<organism evidence="2">
    <name type="scientific">Medicago truncatula</name>
    <name type="common">Barrel medic</name>
    <name type="synonym">Medicago tribuloides</name>
    <dbReference type="NCBI Taxonomy" id="3880"/>
    <lineage>
        <taxon>Eukaryota</taxon>
        <taxon>Viridiplantae</taxon>
        <taxon>Streptophyta</taxon>
        <taxon>Embryophyta</taxon>
        <taxon>Tracheophyta</taxon>
        <taxon>Spermatophyta</taxon>
        <taxon>Magnoliopsida</taxon>
        <taxon>eudicotyledons</taxon>
        <taxon>Gunneridae</taxon>
        <taxon>Pentapetalae</taxon>
        <taxon>rosids</taxon>
        <taxon>fabids</taxon>
        <taxon>Fabales</taxon>
        <taxon>Fabaceae</taxon>
        <taxon>Papilionoideae</taxon>
        <taxon>50 kb inversion clade</taxon>
        <taxon>NPAAA clade</taxon>
        <taxon>Hologalegina</taxon>
        <taxon>IRL clade</taxon>
        <taxon>Trifolieae</taxon>
        <taxon>Medicago</taxon>
    </lineage>
</organism>
<dbReference type="Proteomes" id="UP000265566">
    <property type="component" value="Chromosome 4"/>
</dbReference>
<protein>
    <submittedName>
        <fullName evidence="2">Putative methylthioadenosine nucleosidase</fullName>
        <ecNumber evidence="2">3.2.2.16</ecNumber>
    </submittedName>
</protein>
<dbReference type="GO" id="GO:0008930">
    <property type="term" value="F:methylthioadenosine nucleosidase activity"/>
    <property type="evidence" value="ECO:0007669"/>
    <property type="project" value="UniProtKB-EC"/>
</dbReference>
<sequence>MSTGDSLDMTPQDESSITTNDATVKDMEGSVVAYVADLLKVPAIFVKVVTDFIDGDKQTVEEFRQNLTGVTSALDLVVEQVINFINGKCISVLWLPNSIFSHCFCMQRSKIVHYQLIGNM</sequence>
<dbReference type="InterPro" id="IPR035994">
    <property type="entry name" value="Nucleoside_phosphorylase_sf"/>
</dbReference>
<keyword evidence="2" id="KW-0326">Glycosidase</keyword>
<dbReference type="GO" id="GO:0009116">
    <property type="term" value="P:nucleoside metabolic process"/>
    <property type="evidence" value="ECO:0007669"/>
    <property type="project" value="InterPro"/>
</dbReference>
<proteinExistence type="predicted"/>
<evidence type="ECO:0000313" key="2">
    <source>
        <dbReference type="EMBL" id="RHN59828.1"/>
    </source>
</evidence>
<gene>
    <name evidence="2" type="ORF">MtrunA17_Chr4g0018461</name>
</gene>
<dbReference type="EC" id="3.2.2.16" evidence="2"/>
<comment type="caution">
    <text evidence="2">The sequence shown here is derived from an EMBL/GenBank/DDBJ whole genome shotgun (WGS) entry which is preliminary data.</text>
</comment>